<protein>
    <submittedName>
        <fullName evidence="9">Carbohydrate ABC transporter permease</fullName>
    </submittedName>
</protein>
<name>A0ABN0X809_9ACTN</name>
<accession>A0ABN0X809</accession>
<feature type="transmembrane region" description="Helical" evidence="7">
    <location>
        <begin position="230"/>
        <end position="251"/>
    </location>
</feature>
<keyword evidence="2 7" id="KW-0813">Transport</keyword>
<keyword evidence="6 7" id="KW-0472">Membrane</keyword>
<dbReference type="InterPro" id="IPR035906">
    <property type="entry name" value="MetI-like_sf"/>
</dbReference>
<dbReference type="SUPFAM" id="SSF161098">
    <property type="entry name" value="MetI-like"/>
    <property type="match status" value="1"/>
</dbReference>
<comment type="subcellular location">
    <subcellularLocation>
        <location evidence="1 7">Cell membrane</location>
        <topology evidence="1 7">Multi-pass membrane protein</topology>
    </subcellularLocation>
</comment>
<feature type="transmembrane region" description="Helical" evidence="7">
    <location>
        <begin position="131"/>
        <end position="150"/>
    </location>
</feature>
<evidence type="ECO:0000313" key="10">
    <source>
        <dbReference type="Proteomes" id="UP001501822"/>
    </source>
</evidence>
<evidence type="ECO:0000313" key="9">
    <source>
        <dbReference type="EMBL" id="GAA0357399.1"/>
    </source>
</evidence>
<evidence type="ECO:0000256" key="5">
    <source>
        <dbReference type="ARBA" id="ARBA00022989"/>
    </source>
</evidence>
<evidence type="ECO:0000256" key="7">
    <source>
        <dbReference type="RuleBase" id="RU363032"/>
    </source>
</evidence>
<comment type="caution">
    <text evidence="9">The sequence shown here is derived from an EMBL/GenBank/DDBJ whole genome shotgun (WGS) entry which is preliminary data.</text>
</comment>
<evidence type="ECO:0000256" key="4">
    <source>
        <dbReference type="ARBA" id="ARBA00022692"/>
    </source>
</evidence>
<evidence type="ECO:0000256" key="2">
    <source>
        <dbReference type="ARBA" id="ARBA00022448"/>
    </source>
</evidence>
<comment type="similarity">
    <text evidence="7">Belongs to the binding-protein-dependent transport system permease family.</text>
</comment>
<feature type="domain" description="ABC transmembrane type-1" evidence="8">
    <location>
        <begin position="59"/>
        <end position="251"/>
    </location>
</feature>
<dbReference type="PROSITE" id="PS50928">
    <property type="entry name" value="ABC_TM1"/>
    <property type="match status" value="1"/>
</dbReference>
<dbReference type="RefSeq" id="WP_252811393.1">
    <property type="nucleotide sequence ID" value="NZ_BAAABM010000048.1"/>
</dbReference>
<keyword evidence="5 7" id="KW-1133">Transmembrane helix</keyword>
<proteinExistence type="inferred from homology"/>
<evidence type="ECO:0000256" key="1">
    <source>
        <dbReference type="ARBA" id="ARBA00004651"/>
    </source>
</evidence>
<dbReference type="PANTHER" id="PTHR43744">
    <property type="entry name" value="ABC TRANSPORTER PERMEASE PROTEIN MG189-RELATED-RELATED"/>
    <property type="match status" value="1"/>
</dbReference>
<sequence length="266" mass="28865">MTPATSRAERATTYAVLIVFAVIAVFPLLAVASQALGLPHPSAAAFTGAWRKGHFARYLTNSLIVVTAVVVAASVLSILAGYALGTMEFRGATLLFYVFLAGLMVPTEAIVVPLYFDLRSAGLDNTLPGLMLPQIAQSVSFGVFWMRAYFRSAPRSLIEASRIDGASSWTTLWRVLLPVGRPAILTMVVLIAMWTWNEFLLALVIMNSNEDLRTAPLGLSIFQGQHQTEYQMLMAAALIVAAPVVLVYVFLQRHFIAGMLSGAVKE</sequence>
<feature type="transmembrane region" description="Helical" evidence="7">
    <location>
        <begin position="58"/>
        <end position="82"/>
    </location>
</feature>
<gene>
    <name evidence="9" type="ORF">GCM10010151_53810</name>
</gene>
<evidence type="ECO:0000256" key="6">
    <source>
        <dbReference type="ARBA" id="ARBA00023136"/>
    </source>
</evidence>
<dbReference type="InterPro" id="IPR000515">
    <property type="entry name" value="MetI-like"/>
</dbReference>
<evidence type="ECO:0000256" key="3">
    <source>
        <dbReference type="ARBA" id="ARBA00022475"/>
    </source>
</evidence>
<keyword evidence="4 7" id="KW-0812">Transmembrane</keyword>
<dbReference type="CDD" id="cd06261">
    <property type="entry name" value="TM_PBP2"/>
    <property type="match status" value="1"/>
</dbReference>
<organism evidence="9 10">
    <name type="scientific">Actinoallomurus spadix</name>
    <dbReference type="NCBI Taxonomy" id="79912"/>
    <lineage>
        <taxon>Bacteria</taxon>
        <taxon>Bacillati</taxon>
        <taxon>Actinomycetota</taxon>
        <taxon>Actinomycetes</taxon>
        <taxon>Streptosporangiales</taxon>
        <taxon>Thermomonosporaceae</taxon>
        <taxon>Actinoallomurus</taxon>
    </lineage>
</organism>
<dbReference type="Pfam" id="PF00528">
    <property type="entry name" value="BPD_transp_1"/>
    <property type="match status" value="1"/>
</dbReference>
<dbReference type="EMBL" id="BAAABM010000048">
    <property type="protein sequence ID" value="GAA0357399.1"/>
    <property type="molecule type" value="Genomic_DNA"/>
</dbReference>
<feature type="transmembrane region" description="Helical" evidence="7">
    <location>
        <begin position="94"/>
        <end position="116"/>
    </location>
</feature>
<feature type="transmembrane region" description="Helical" evidence="7">
    <location>
        <begin position="12"/>
        <end position="38"/>
    </location>
</feature>
<dbReference type="PANTHER" id="PTHR43744:SF12">
    <property type="entry name" value="ABC TRANSPORTER PERMEASE PROTEIN MG189-RELATED"/>
    <property type="match status" value="1"/>
</dbReference>
<keyword evidence="3" id="KW-1003">Cell membrane</keyword>
<reference evidence="9 10" key="1">
    <citation type="journal article" date="2019" name="Int. J. Syst. Evol. Microbiol.">
        <title>The Global Catalogue of Microorganisms (GCM) 10K type strain sequencing project: providing services to taxonomists for standard genome sequencing and annotation.</title>
        <authorList>
            <consortium name="The Broad Institute Genomics Platform"/>
            <consortium name="The Broad Institute Genome Sequencing Center for Infectious Disease"/>
            <person name="Wu L."/>
            <person name="Ma J."/>
        </authorList>
    </citation>
    <scope>NUCLEOTIDE SEQUENCE [LARGE SCALE GENOMIC DNA]</scope>
    <source>
        <strain evidence="9 10">JCM 3146</strain>
    </source>
</reference>
<feature type="transmembrane region" description="Helical" evidence="7">
    <location>
        <begin position="171"/>
        <end position="196"/>
    </location>
</feature>
<dbReference type="Proteomes" id="UP001501822">
    <property type="component" value="Unassembled WGS sequence"/>
</dbReference>
<dbReference type="Gene3D" id="1.10.3720.10">
    <property type="entry name" value="MetI-like"/>
    <property type="match status" value="1"/>
</dbReference>
<evidence type="ECO:0000259" key="8">
    <source>
        <dbReference type="PROSITE" id="PS50928"/>
    </source>
</evidence>
<keyword evidence="10" id="KW-1185">Reference proteome</keyword>